<dbReference type="AlphaFoldDB" id="A6DG08"/>
<feature type="domain" description="Aerotolerance regulator N-terminal" evidence="2">
    <location>
        <begin position="1"/>
        <end position="76"/>
    </location>
</feature>
<organism evidence="3 4">
    <name type="scientific">Lentisphaera araneosa HTCC2155</name>
    <dbReference type="NCBI Taxonomy" id="313628"/>
    <lineage>
        <taxon>Bacteria</taxon>
        <taxon>Pseudomonadati</taxon>
        <taxon>Lentisphaerota</taxon>
        <taxon>Lentisphaeria</taxon>
        <taxon>Lentisphaerales</taxon>
        <taxon>Lentisphaeraceae</taxon>
        <taxon>Lentisphaera</taxon>
    </lineage>
</organism>
<evidence type="ECO:0000259" key="2">
    <source>
        <dbReference type="Pfam" id="PF07584"/>
    </source>
</evidence>
<dbReference type="STRING" id="313628.LNTAR_18348"/>
<name>A6DG08_9BACT</name>
<dbReference type="Proteomes" id="UP000004947">
    <property type="component" value="Unassembled WGS sequence"/>
</dbReference>
<comment type="caution">
    <text evidence="3">The sequence shown here is derived from an EMBL/GenBank/DDBJ whole genome shotgun (WGS) entry which is preliminary data.</text>
</comment>
<gene>
    <name evidence="3" type="ORF">LNTAR_18348</name>
</gene>
<sequence length="613" mass="69977">MQFIHTSLLFGLLAILIPILIHLFQKQKPKTVSIPTFHFIEQALIESSSSRKIKSSFLLFLRMLLIALPVLLLAQPYLPGVNAELEKKHIIIIDNSYYSAQGQQLQEAKDKAQEIIKNLPEGSMLKLVSVNNYNKEFTYIHEDVIEEVKSLSPNSALIDFNKFIKRLDKKDDSLRFHCISDLNAHAWKNQVPTQDNITFHTLKKRRFNNYIQSLKHPDFFILNQVATFEVTLAGDSPLAGLKVHLYEDDQIIQSRTVPLSQSSSISLKFNYTPSSENFKLYFKLDVDDKFQEDNHYYFVGKSSPQKKLFIFDQASRDELSPGLIAQLALEQNSYFEISRSDLHKLSLDGDIYFFSGLSQLKEADWNKIDQLSEMEKIIILWPMDSDDPENLSPRILPIFRSNMSPEISMSRLFSQDAKLRDFNQELAEITLPQTFLLERSNTQKSFLSSFDKRDLVSSTQYKKARLVFSGLSVSPELINSNFLAPLIHAITRSQTDLGSYNLSVGQNIGIETAKALVMSNPEGIKEDIAPSEKFYNKTLISGFYDLSNEQSYAVNLERPVGINSYLDQPNNENSDESESRGFYISSSVMTLILLIVLLSVNIVELRLTRKESA</sequence>
<dbReference type="PANTHER" id="PTHR37464">
    <property type="entry name" value="BLL2463 PROTEIN"/>
    <property type="match status" value="1"/>
</dbReference>
<dbReference type="Gene3D" id="2.60.40.10">
    <property type="entry name" value="Immunoglobulins"/>
    <property type="match status" value="1"/>
</dbReference>
<dbReference type="InterPro" id="IPR013783">
    <property type="entry name" value="Ig-like_fold"/>
</dbReference>
<dbReference type="NCBIfam" id="TIGR02226">
    <property type="entry name" value="two_anch"/>
    <property type="match status" value="1"/>
</dbReference>
<keyword evidence="1" id="KW-0472">Membrane</keyword>
<keyword evidence="1" id="KW-1133">Transmembrane helix</keyword>
<accession>A6DG08</accession>
<dbReference type="PANTHER" id="PTHR37464:SF1">
    <property type="entry name" value="BLL2463 PROTEIN"/>
    <property type="match status" value="1"/>
</dbReference>
<feature type="transmembrane region" description="Helical" evidence="1">
    <location>
        <begin position="6"/>
        <end position="24"/>
    </location>
</feature>
<keyword evidence="4" id="KW-1185">Reference proteome</keyword>
<evidence type="ECO:0000313" key="3">
    <source>
        <dbReference type="EMBL" id="EDM29738.1"/>
    </source>
</evidence>
<dbReference type="Pfam" id="PF07584">
    <property type="entry name" value="BatA"/>
    <property type="match status" value="1"/>
</dbReference>
<proteinExistence type="predicted"/>
<protein>
    <recommendedName>
        <fullName evidence="2">Aerotolerance regulator N-terminal domain-containing protein</fullName>
    </recommendedName>
</protein>
<feature type="transmembrane region" description="Helical" evidence="1">
    <location>
        <begin position="582"/>
        <end position="603"/>
    </location>
</feature>
<evidence type="ECO:0000256" key="1">
    <source>
        <dbReference type="SAM" id="Phobius"/>
    </source>
</evidence>
<dbReference type="InterPro" id="IPR011933">
    <property type="entry name" value="Double_TM_dom"/>
</dbReference>
<keyword evidence="1" id="KW-0812">Transmembrane</keyword>
<dbReference type="InterPro" id="IPR024163">
    <property type="entry name" value="Aerotolerance_reg_N"/>
</dbReference>
<feature type="transmembrane region" description="Helical" evidence="1">
    <location>
        <begin position="57"/>
        <end position="78"/>
    </location>
</feature>
<evidence type="ECO:0000313" key="4">
    <source>
        <dbReference type="Proteomes" id="UP000004947"/>
    </source>
</evidence>
<reference evidence="3 4" key="1">
    <citation type="journal article" date="2010" name="J. Bacteriol.">
        <title>Genome sequence of Lentisphaera araneosa HTCC2155T, the type species of the order Lentisphaerales in the phylum Lentisphaerae.</title>
        <authorList>
            <person name="Thrash J.C."/>
            <person name="Cho J.C."/>
            <person name="Vergin K.L."/>
            <person name="Morris R.M."/>
            <person name="Giovannoni S.J."/>
        </authorList>
    </citation>
    <scope>NUCLEOTIDE SEQUENCE [LARGE SCALE GENOMIC DNA]</scope>
    <source>
        <strain evidence="3 4">HTCC2155</strain>
    </source>
</reference>
<dbReference type="RefSeq" id="WP_007276855.1">
    <property type="nucleotide sequence ID" value="NZ_ABCK01000001.1"/>
</dbReference>
<dbReference type="OrthoDB" id="9810200at2"/>
<dbReference type="EMBL" id="ABCK01000001">
    <property type="protein sequence ID" value="EDM29738.1"/>
    <property type="molecule type" value="Genomic_DNA"/>
</dbReference>
<dbReference type="eggNOG" id="COG2304">
    <property type="taxonomic scope" value="Bacteria"/>
</dbReference>